<keyword evidence="2" id="KW-0175">Coiled coil</keyword>
<dbReference type="InterPro" id="IPR026183">
    <property type="entry name" value="Taxilin_fam"/>
</dbReference>
<proteinExistence type="inferred from homology"/>
<dbReference type="PANTHER" id="PTHR16127:SF13">
    <property type="entry name" value="GH01188P"/>
    <property type="match status" value="1"/>
</dbReference>
<accession>A0AAV7JKJ4</accession>
<dbReference type="EMBL" id="JAKMXF010000321">
    <property type="protein sequence ID" value="KAI6649237.1"/>
    <property type="molecule type" value="Genomic_DNA"/>
</dbReference>
<dbReference type="GO" id="GO:0019905">
    <property type="term" value="F:syntaxin binding"/>
    <property type="evidence" value="ECO:0007669"/>
    <property type="project" value="InterPro"/>
</dbReference>
<dbReference type="PANTHER" id="PTHR16127">
    <property type="entry name" value="TAXILIN"/>
    <property type="match status" value="1"/>
</dbReference>
<evidence type="ECO:0000313" key="4">
    <source>
        <dbReference type="EMBL" id="KAI6649237.1"/>
    </source>
</evidence>
<comment type="similarity">
    <text evidence="1">Belongs to the taxilin family.</text>
</comment>
<feature type="coiled-coil region" evidence="2">
    <location>
        <begin position="117"/>
        <end position="144"/>
    </location>
</feature>
<feature type="compositionally biased region" description="Basic and acidic residues" evidence="3">
    <location>
        <begin position="358"/>
        <end position="374"/>
    </location>
</feature>
<protein>
    <submittedName>
        <fullName evidence="4">Alpha-taxilin-like</fullName>
    </submittedName>
</protein>
<evidence type="ECO:0000256" key="2">
    <source>
        <dbReference type="SAM" id="Coils"/>
    </source>
</evidence>
<organism evidence="4 5">
    <name type="scientific">Oopsacas minuta</name>
    <dbReference type="NCBI Taxonomy" id="111878"/>
    <lineage>
        <taxon>Eukaryota</taxon>
        <taxon>Metazoa</taxon>
        <taxon>Porifera</taxon>
        <taxon>Hexactinellida</taxon>
        <taxon>Hexasterophora</taxon>
        <taxon>Lyssacinosida</taxon>
        <taxon>Leucopsacidae</taxon>
        <taxon>Oopsacas</taxon>
    </lineage>
</organism>
<evidence type="ECO:0000256" key="3">
    <source>
        <dbReference type="SAM" id="MobiDB-lite"/>
    </source>
</evidence>
<feature type="compositionally biased region" description="Polar residues" evidence="3">
    <location>
        <begin position="326"/>
        <end position="335"/>
    </location>
</feature>
<evidence type="ECO:0000256" key="1">
    <source>
        <dbReference type="ARBA" id="ARBA00009550"/>
    </source>
</evidence>
<feature type="region of interest" description="Disordered" evidence="3">
    <location>
        <begin position="321"/>
        <end position="430"/>
    </location>
</feature>
<sequence length="430" mass="49251">MASRKFKPSSMPPQYSELAQVLAGDLPSDQKLATLQKEFHSALATNRKFEKQISDSEKRCVDLTTQRDSIQGQLTKAVVAKSTLESLCRELQKHSKAVSEDTRLKVTEEKLARKEVAAQFQSQIDEITSQMQEQNQRNLKLERDNGDMRSIIEQFDAREENIRRLFEKKEIEIKLSEARAAQFDILLQQQKETTNAERDIMMLQATEKHKIYEETIMKEVEMRNEIEFYSAKFQEVQETMCKSGEAFEMLKRELDKKDKIIKRLDNDRDRLIKKLESVESTRREQRERTSENKKELNRLTNKNITLEGLCRALQEERTQLKRKISSLENPDTISTPKDKADKIVSNGEIESLENGTLSKDEHDSNQIGTKDGHTETICLTTGTKDFHESGTNDEIGNGADQSTDSDTLSNTSSKESPVKLKLTPEGATPN</sequence>
<name>A0AAV7JKJ4_9METZ</name>
<comment type="caution">
    <text evidence="4">The sequence shown here is derived from an EMBL/GenBank/DDBJ whole genome shotgun (WGS) entry which is preliminary data.</text>
</comment>
<dbReference type="Pfam" id="PF09728">
    <property type="entry name" value="Taxilin"/>
    <property type="match status" value="1"/>
</dbReference>
<reference evidence="4 5" key="1">
    <citation type="journal article" date="2023" name="BMC Biol.">
        <title>The compact genome of the sponge Oopsacas minuta (Hexactinellida) is lacking key metazoan core genes.</title>
        <authorList>
            <person name="Santini S."/>
            <person name="Schenkelaars Q."/>
            <person name="Jourda C."/>
            <person name="Duchesne M."/>
            <person name="Belahbib H."/>
            <person name="Rocher C."/>
            <person name="Selva M."/>
            <person name="Riesgo A."/>
            <person name="Vervoort M."/>
            <person name="Leys S.P."/>
            <person name="Kodjabachian L."/>
            <person name="Le Bivic A."/>
            <person name="Borchiellini C."/>
            <person name="Claverie J.M."/>
            <person name="Renard E."/>
        </authorList>
    </citation>
    <scope>NUCLEOTIDE SEQUENCE [LARGE SCALE GENOMIC DNA]</scope>
    <source>
        <strain evidence="4">SPO-2</strain>
    </source>
</reference>
<dbReference type="Proteomes" id="UP001165289">
    <property type="component" value="Unassembled WGS sequence"/>
</dbReference>
<dbReference type="AlphaFoldDB" id="A0AAV7JKJ4"/>
<gene>
    <name evidence="4" type="ORF">LOD99_11604</name>
</gene>
<evidence type="ECO:0000313" key="5">
    <source>
        <dbReference type="Proteomes" id="UP001165289"/>
    </source>
</evidence>
<keyword evidence="5" id="KW-1185">Reference proteome</keyword>
<feature type="compositionally biased region" description="Low complexity" evidence="3">
    <location>
        <begin position="400"/>
        <end position="413"/>
    </location>
</feature>